<accession>A0A6A6SKY8</accession>
<reference evidence="1" key="1">
    <citation type="journal article" date="2020" name="Stud. Mycol.">
        <title>101 Dothideomycetes genomes: a test case for predicting lifestyles and emergence of pathogens.</title>
        <authorList>
            <person name="Haridas S."/>
            <person name="Albert R."/>
            <person name="Binder M."/>
            <person name="Bloem J."/>
            <person name="Labutti K."/>
            <person name="Salamov A."/>
            <person name="Andreopoulos B."/>
            <person name="Baker S."/>
            <person name="Barry K."/>
            <person name="Bills G."/>
            <person name="Bluhm B."/>
            <person name="Cannon C."/>
            <person name="Castanera R."/>
            <person name="Culley D."/>
            <person name="Daum C."/>
            <person name="Ezra D."/>
            <person name="Gonzalez J."/>
            <person name="Henrissat B."/>
            <person name="Kuo A."/>
            <person name="Liang C."/>
            <person name="Lipzen A."/>
            <person name="Lutzoni F."/>
            <person name="Magnuson J."/>
            <person name="Mondo S."/>
            <person name="Nolan M."/>
            <person name="Ohm R."/>
            <person name="Pangilinan J."/>
            <person name="Park H.-J."/>
            <person name="Ramirez L."/>
            <person name="Alfaro M."/>
            <person name="Sun H."/>
            <person name="Tritt A."/>
            <person name="Yoshinaga Y."/>
            <person name="Zwiers L.-H."/>
            <person name="Turgeon B."/>
            <person name="Goodwin S."/>
            <person name="Spatafora J."/>
            <person name="Crous P."/>
            <person name="Grigoriev I."/>
        </authorList>
    </citation>
    <scope>NUCLEOTIDE SEQUENCE</scope>
    <source>
        <strain evidence="1">CBS 122681</strain>
    </source>
</reference>
<dbReference type="AlphaFoldDB" id="A0A6A6SKY8"/>
<organism evidence="1 2">
    <name type="scientific">Lophiostoma macrostomum CBS 122681</name>
    <dbReference type="NCBI Taxonomy" id="1314788"/>
    <lineage>
        <taxon>Eukaryota</taxon>
        <taxon>Fungi</taxon>
        <taxon>Dikarya</taxon>
        <taxon>Ascomycota</taxon>
        <taxon>Pezizomycotina</taxon>
        <taxon>Dothideomycetes</taxon>
        <taxon>Pleosporomycetidae</taxon>
        <taxon>Pleosporales</taxon>
        <taxon>Lophiostomataceae</taxon>
        <taxon>Lophiostoma</taxon>
    </lineage>
</organism>
<keyword evidence="2" id="KW-1185">Reference proteome</keyword>
<dbReference type="EMBL" id="MU004533">
    <property type="protein sequence ID" value="KAF2648545.1"/>
    <property type="molecule type" value="Genomic_DNA"/>
</dbReference>
<protein>
    <submittedName>
        <fullName evidence="1">Uncharacterized protein</fullName>
    </submittedName>
</protein>
<evidence type="ECO:0000313" key="2">
    <source>
        <dbReference type="Proteomes" id="UP000799324"/>
    </source>
</evidence>
<proteinExistence type="predicted"/>
<evidence type="ECO:0000313" key="1">
    <source>
        <dbReference type="EMBL" id="KAF2648545.1"/>
    </source>
</evidence>
<gene>
    <name evidence="1" type="ORF">K491DRAFT_241619</name>
</gene>
<dbReference type="Proteomes" id="UP000799324">
    <property type="component" value="Unassembled WGS sequence"/>
</dbReference>
<sequence>MLPFQTFVQQAVHIGDQEITLKNTTYAQIMRSTDIFEDPKAMKSFSTSSSNGTTSSYEMTVGLDAALKRGALGYSIPGLIYSTSASGIYGFCNSPSYSSGNNCSWGPFNTLALCITTTNISSQITKDGSHVSLPALQAFLPNDQDPPSFQSGAHVYVAQGQNASTSMPPTSAADGTNLPSLAEIYYLYYDTCRDGSSSNAALSKSDATRWSAFQGSYQICMQTQSSTTSPTQFSDSTLLSSSTALNWYQTTKYNESAFCTKVEDEADDFCVAESVMQELSRQMGDVFNISAQFDRPDRSDIKYSSEWGPYLADAVLGAPCPDPVATRSRRSWGGGNPYDAPLARFKSSLDGIASSLSDA</sequence>
<name>A0A6A6SKY8_9PLEO</name>
<dbReference type="OrthoDB" id="3795297at2759"/>